<dbReference type="Proteomes" id="UP000314294">
    <property type="component" value="Unassembled WGS sequence"/>
</dbReference>
<feature type="compositionally biased region" description="Low complexity" evidence="1">
    <location>
        <begin position="80"/>
        <end position="91"/>
    </location>
</feature>
<feature type="region of interest" description="Disordered" evidence="1">
    <location>
        <begin position="66"/>
        <end position="121"/>
    </location>
</feature>
<comment type="caution">
    <text evidence="2">The sequence shown here is derived from an EMBL/GenBank/DDBJ whole genome shotgun (WGS) entry which is preliminary data.</text>
</comment>
<evidence type="ECO:0000313" key="2">
    <source>
        <dbReference type="EMBL" id="TNN50063.1"/>
    </source>
</evidence>
<proteinExistence type="predicted"/>
<reference evidence="2 3" key="1">
    <citation type="submission" date="2019-03" db="EMBL/GenBank/DDBJ databases">
        <title>First draft genome of Liparis tanakae, snailfish: a comprehensive survey of snailfish specific genes.</title>
        <authorList>
            <person name="Kim W."/>
            <person name="Song I."/>
            <person name="Jeong J.-H."/>
            <person name="Kim D."/>
            <person name="Kim S."/>
            <person name="Ryu S."/>
            <person name="Song J.Y."/>
            <person name="Lee S.K."/>
        </authorList>
    </citation>
    <scope>NUCLEOTIDE SEQUENCE [LARGE SCALE GENOMIC DNA]</scope>
    <source>
        <tissue evidence="2">Muscle</tissue>
    </source>
</reference>
<evidence type="ECO:0000256" key="1">
    <source>
        <dbReference type="SAM" id="MobiDB-lite"/>
    </source>
</evidence>
<protein>
    <submittedName>
        <fullName evidence="2">Uncharacterized protein</fullName>
    </submittedName>
</protein>
<dbReference type="EMBL" id="SRLO01000632">
    <property type="protein sequence ID" value="TNN50063.1"/>
    <property type="molecule type" value="Genomic_DNA"/>
</dbReference>
<evidence type="ECO:0000313" key="3">
    <source>
        <dbReference type="Proteomes" id="UP000314294"/>
    </source>
</evidence>
<sequence length="149" mass="15453">MWGLTYGCGGLNGDSPVPGTPWGERRIREMSEMTGLPVRPGFRTPQTLKPGRSLIPTPFNVNSVMGTTGVSVGHTEPMTESEVGESQSGVSCHAQSLIPCQPAPGPGPAPTQARANQPGAPALAPFPVSACRLPALSEGQLSAAELRRP</sequence>
<dbReference type="AlphaFoldDB" id="A0A4Z2GAT3"/>
<name>A0A4Z2GAT3_9TELE</name>
<gene>
    <name evidence="2" type="ORF">EYF80_039741</name>
</gene>
<accession>A0A4Z2GAT3</accession>
<organism evidence="2 3">
    <name type="scientific">Liparis tanakae</name>
    <name type="common">Tanaka's snailfish</name>
    <dbReference type="NCBI Taxonomy" id="230148"/>
    <lineage>
        <taxon>Eukaryota</taxon>
        <taxon>Metazoa</taxon>
        <taxon>Chordata</taxon>
        <taxon>Craniata</taxon>
        <taxon>Vertebrata</taxon>
        <taxon>Euteleostomi</taxon>
        <taxon>Actinopterygii</taxon>
        <taxon>Neopterygii</taxon>
        <taxon>Teleostei</taxon>
        <taxon>Neoteleostei</taxon>
        <taxon>Acanthomorphata</taxon>
        <taxon>Eupercaria</taxon>
        <taxon>Perciformes</taxon>
        <taxon>Cottioidei</taxon>
        <taxon>Cottales</taxon>
        <taxon>Liparidae</taxon>
        <taxon>Liparis</taxon>
    </lineage>
</organism>
<keyword evidence="3" id="KW-1185">Reference proteome</keyword>
<feature type="region of interest" description="Disordered" evidence="1">
    <location>
        <begin position="36"/>
        <end position="55"/>
    </location>
</feature>